<proteinExistence type="predicted"/>
<keyword evidence="1" id="KW-0472">Membrane</keyword>
<dbReference type="Proteomes" id="UP000217507">
    <property type="component" value="Chromosome"/>
</dbReference>
<dbReference type="EMBL" id="AP018216">
    <property type="protein sequence ID" value="BAY69555.1"/>
    <property type="molecule type" value="Genomic_DNA"/>
</dbReference>
<protein>
    <submittedName>
        <fullName evidence="2">Uncharacterized protein</fullName>
    </submittedName>
</protein>
<gene>
    <name evidence="2" type="ORF">NIES23_23490</name>
</gene>
<dbReference type="AlphaFoldDB" id="A0A1Z4KKQ5"/>
<keyword evidence="1" id="KW-1133">Transmembrane helix</keyword>
<sequence length="137" mass="15385">MKRFRLKNILAGIVATVVALSFGYLAVQYLGKHMMVVISVGMCGLSIAVHQMQKSSRKKYLPKTTILTETQPSFTHLEKKVKKPDNASITTASKSFRHGSKIIKVTSKPQSYGYCRKRLALCHRAKIESAKKYIPKD</sequence>
<reference evidence="2 3" key="1">
    <citation type="submission" date="2017-06" db="EMBL/GenBank/DDBJ databases">
        <title>Genome sequencing of cyanobaciteial culture collection at National Institute for Environmental Studies (NIES).</title>
        <authorList>
            <person name="Hirose Y."/>
            <person name="Shimura Y."/>
            <person name="Fujisawa T."/>
            <person name="Nakamura Y."/>
            <person name="Kawachi M."/>
        </authorList>
    </citation>
    <scope>NUCLEOTIDE SEQUENCE [LARGE SCALE GENOMIC DNA]</scope>
    <source>
        <strain evidence="2 3">NIES-23</strain>
    </source>
</reference>
<accession>A0A1Z4KKQ5</accession>
<evidence type="ECO:0000313" key="2">
    <source>
        <dbReference type="EMBL" id="BAY69555.1"/>
    </source>
</evidence>
<name>A0A1Z4KKQ5_ANAVA</name>
<feature type="transmembrane region" description="Helical" evidence="1">
    <location>
        <begin position="33"/>
        <end position="50"/>
    </location>
</feature>
<organism evidence="2 3">
    <name type="scientific">Trichormus variabilis NIES-23</name>
    <dbReference type="NCBI Taxonomy" id="1973479"/>
    <lineage>
        <taxon>Bacteria</taxon>
        <taxon>Bacillati</taxon>
        <taxon>Cyanobacteriota</taxon>
        <taxon>Cyanophyceae</taxon>
        <taxon>Nostocales</taxon>
        <taxon>Nostocaceae</taxon>
        <taxon>Trichormus</taxon>
    </lineage>
</organism>
<evidence type="ECO:0000256" key="1">
    <source>
        <dbReference type="SAM" id="Phobius"/>
    </source>
</evidence>
<evidence type="ECO:0000313" key="3">
    <source>
        <dbReference type="Proteomes" id="UP000217507"/>
    </source>
</evidence>
<keyword evidence="1" id="KW-0812">Transmembrane</keyword>
<feature type="transmembrane region" description="Helical" evidence="1">
    <location>
        <begin position="9"/>
        <end position="27"/>
    </location>
</feature>